<evidence type="ECO:0000259" key="2">
    <source>
        <dbReference type="PROSITE" id="PS51723"/>
    </source>
</evidence>
<protein>
    <recommendedName>
        <fullName evidence="2">Peptidase M60 domain-containing protein</fullName>
    </recommendedName>
</protein>
<evidence type="ECO:0000313" key="3">
    <source>
        <dbReference type="EMBL" id="RMN13039.1"/>
    </source>
</evidence>
<dbReference type="SMART" id="SM01276">
    <property type="entry name" value="M60-like"/>
    <property type="match status" value="1"/>
</dbReference>
<gene>
    <name evidence="3" type="ORF">ALQ65_05095</name>
</gene>
<feature type="domain" description="Peptidase M60" evidence="2">
    <location>
        <begin position="49"/>
        <end position="333"/>
    </location>
</feature>
<reference evidence="3 4" key="1">
    <citation type="submission" date="2018-08" db="EMBL/GenBank/DDBJ databases">
        <title>Recombination of ecologically and evolutionarily significant loci maintains genetic cohesion in the Pseudomonas syringae species complex.</title>
        <authorList>
            <person name="Dillon M."/>
            <person name="Thakur S."/>
            <person name="Almeida R.N.D."/>
            <person name="Weir B.S."/>
            <person name="Guttman D.S."/>
        </authorList>
    </citation>
    <scope>NUCLEOTIDE SEQUENCE [LARGE SCALE GENOMIC DNA]</scope>
    <source>
        <strain evidence="3 4">ICMP 12341</strain>
    </source>
</reference>
<evidence type="ECO:0000313" key="4">
    <source>
        <dbReference type="Proteomes" id="UP000271468"/>
    </source>
</evidence>
<dbReference type="PANTHER" id="PTHR15730:SF5">
    <property type="entry name" value="SI:CH211-210B2.2-RELATED"/>
    <property type="match status" value="1"/>
</dbReference>
<feature type="region of interest" description="Disordered" evidence="1">
    <location>
        <begin position="1"/>
        <end position="24"/>
    </location>
</feature>
<name>A0A3M3JQM6_9PSED</name>
<proteinExistence type="predicted"/>
<dbReference type="AlphaFoldDB" id="A0A3M3JQM6"/>
<evidence type="ECO:0000256" key="1">
    <source>
        <dbReference type="SAM" id="MobiDB-lite"/>
    </source>
</evidence>
<accession>A0A3M3JQM6</accession>
<dbReference type="PANTHER" id="PTHR15730">
    <property type="entry name" value="EXPERIMENTAL AUTOIMMUNE PROSTATITIS ANTIGEN 2-RELATED"/>
    <property type="match status" value="1"/>
</dbReference>
<dbReference type="PROSITE" id="PS51723">
    <property type="entry name" value="PEPTIDASE_M60"/>
    <property type="match status" value="1"/>
</dbReference>
<dbReference type="Gene3D" id="2.60.120.1250">
    <property type="entry name" value="Peptidase M60, enhancin-like domain 1"/>
    <property type="match status" value="1"/>
</dbReference>
<dbReference type="InterPro" id="IPR031161">
    <property type="entry name" value="Peptidase_M60_dom"/>
</dbReference>
<dbReference type="EMBL" id="RBOV01000117">
    <property type="protein sequence ID" value="RMN13039.1"/>
    <property type="molecule type" value="Genomic_DNA"/>
</dbReference>
<organism evidence="3 4">
    <name type="scientific">Pseudomonas syringae pv. coriandricola</name>
    <dbReference type="NCBI Taxonomy" id="264453"/>
    <lineage>
        <taxon>Bacteria</taxon>
        <taxon>Pseudomonadati</taxon>
        <taxon>Pseudomonadota</taxon>
        <taxon>Gammaproteobacteria</taxon>
        <taxon>Pseudomonadales</taxon>
        <taxon>Pseudomonadaceae</taxon>
        <taxon>Pseudomonas</taxon>
    </lineage>
</organism>
<feature type="compositionally biased region" description="Polar residues" evidence="1">
    <location>
        <begin position="12"/>
        <end position="24"/>
    </location>
</feature>
<dbReference type="Gene3D" id="1.10.390.30">
    <property type="entry name" value="Peptidase M60, enhancin-like domain 3"/>
    <property type="match status" value="1"/>
</dbReference>
<dbReference type="Pfam" id="PF13402">
    <property type="entry name" value="Peptidase_M60"/>
    <property type="match status" value="1"/>
</dbReference>
<comment type="caution">
    <text evidence="3">The sequence shown here is derived from an EMBL/GenBank/DDBJ whole genome shotgun (WGS) entry which is preliminary data.</text>
</comment>
<feature type="compositionally biased region" description="Basic and acidic residues" evidence="1">
    <location>
        <begin position="1"/>
        <end position="11"/>
    </location>
</feature>
<dbReference type="InterPro" id="IPR042279">
    <property type="entry name" value="Pep_M60_3"/>
</dbReference>
<dbReference type="Gene3D" id="3.40.390.80">
    <property type="entry name" value="Peptidase M60, enhancin-like domain 2"/>
    <property type="match status" value="1"/>
</dbReference>
<sequence>METIMDDRHDGTPSSAPASLTPRQTSFTVTGRTSAYLNKVRQMRPRAHSDYQPTSIYVTKGERLELSHYDESAGKISAVIGVPELNKPIVIDLSFGFNAIDVPESGLLSFIYQTPGKSVLISIKGSYSHVPAFTLKETTNAMWQTMMAQYNNAPVVMLTSERAIIVVRYESARLYITDPEKLMAYYDDVVRTQDLVSGVVEYGENEWSIDPNKHFYVEADRLYMFASDGHMGFSGATALRHLLSGNTADGWGPWHESGHQRQINPMTWAGMTEVTVNIYSLATQERMEGRASRLDSQYPSIKQYLNSSHRVFSTLPSLFQKVAMFWQLHLTFRIDFYSQLHQRYRLMQNPPQQSDDILQRFIVETSLLSGRDLSAFFDRWGLYPTPATLRQISDLLPLEKAIWETDATTTFPIFLPVIMYFRELAHILADLQADFRQTTRFSINEKWYGGYRYNVTKNGLVMSSLNHASAVNCRVSFDGDRCYVDTPIQIMPGERWAVNIVSNDLTSIKYEAASNHDYPLLLASIKNLFTDERCVVLKPGLTQQALNTYFSEVNSLQLNKTHRHLLNRAQRIFLEKIIRSVQLSSQGISVTFATAEFKNHNYQLKMNTFIIARLDKGHPLFSDLVENTWITKSPVTHNLLHSISVSLDHSSTLYTLFSGTLNEYTIAQPIRALFTDHTMTQLTPLADQKTVTALYATVNGNPVISIKNRADYRSYLNIAQHILLQRTITKVVRTTSSLSVHFAGEAYKKLNYKMHLNNAYASEITQGLAYYSSVTNGVWTTSGKHDSDDNCKVLCVYEETTYTLYESNAMDRANKAEQQKPDITHCKIEDL</sequence>
<dbReference type="InterPro" id="IPR051244">
    <property type="entry name" value="TCAF"/>
</dbReference>
<dbReference type="Proteomes" id="UP000271468">
    <property type="component" value="Unassembled WGS sequence"/>
</dbReference>